<sequence>MNLSKLNVQELSTNEMREVEGGLYPLLLLGIIGGMMYAHYAAGGLD</sequence>
<protein>
    <submittedName>
        <fullName evidence="2">Class IIb bacteriocin, lactobin A/cerein 7B family</fullName>
    </submittedName>
</protein>
<dbReference type="RefSeq" id="WP_105700815.1">
    <property type="nucleotide sequence ID" value="NZ_SDLV01000003.1"/>
</dbReference>
<dbReference type="NCBIfam" id="TIGR03949">
    <property type="entry name" value="bact_IIb_cerein"/>
    <property type="match status" value="1"/>
</dbReference>
<evidence type="ECO:0000313" key="2">
    <source>
        <dbReference type="EMBL" id="THV63060.1"/>
    </source>
</evidence>
<gene>
    <name evidence="2" type="ORF">EK417_01390</name>
</gene>
<proteinExistence type="predicted"/>
<keyword evidence="1" id="KW-0472">Membrane</keyword>
<keyword evidence="3" id="KW-1185">Reference proteome</keyword>
<evidence type="ECO:0000313" key="3">
    <source>
        <dbReference type="Proteomes" id="UP000306038"/>
    </source>
</evidence>
<keyword evidence="1" id="KW-0812">Transmembrane</keyword>
<keyword evidence="1" id="KW-1133">Transmembrane helix</keyword>
<feature type="transmembrane region" description="Helical" evidence="1">
    <location>
        <begin position="21"/>
        <end position="40"/>
    </location>
</feature>
<evidence type="ECO:0000256" key="1">
    <source>
        <dbReference type="SAM" id="Phobius"/>
    </source>
</evidence>
<name>A0ABY2RBT2_9FLAO</name>
<dbReference type="InterPro" id="IPR023991">
    <property type="entry name" value="Bacteriocin_IIb_lactobn/cerein"/>
</dbReference>
<dbReference type="EMBL" id="SDLV01000003">
    <property type="protein sequence ID" value="THV63060.1"/>
    <property type="molecule type" value="Genomic_DNA"/>
</dbReference>
<dbReference type="Proteomes" id="UP000306038">
    <property type="component" value="Unassembled WGS sequence"/>
</dbReference>
<organism evidence="2 3">
    <name type="scientific">Chryseobacterium candidae</name>
    <dbReference type="NCBI Taxonomy" id="1978493"/>
    <lineage>
        <taxon>Bacteria</taxon>
        <taxon>Pseudomonadati</taxon>
        <taxon>Bacteroidota</taxon>
        <taxon>Flavobacteriia</taxon>
        <taxon>Flavobacteriales</taxon>
        <taxon>Weeksellaceae</taxon>
        <taxon>Chryseobacterium group</taxon>
        <taxon>Chryseobacterium</taxon>
    </lineage>
</organism>
<accession>A0ABY2RBT2</accession>
<comment type="caution">
    <text evidence="2">The sequence shown here is derived from an EMBL/GenBank/DDBJ whole genome shotgun (WGS) entry which is preliminary data.</text>
</comment>
<reference evidence="2 3" key="1">
    <citation type="submission" date="2019-01" db="EMBL/GenBank/DDBJ databases">
        <authorList>
            <person name="B I."/>
            <person name="Ch S."/>
            <person name="Ch V.R."/>
        </authorList>
    </citation>
    <scope>NUCLEOTIDE SEQUENCE [LARGE SCALE GENOMIC DNA]</scope>
    <source>
        <strain evidence="2 3">JC507</strain>
    </source>
</reference>